<dbReference type="EMBL" id="BMXR01000007">
    <property type="protein sequence ID" value="GGX59962.1"/>
    <property type="molecule type" value="Genomic_DNA"/>
</dbReference>
<evidence type="ECO:0000313" key="3">
    <source>
        <dbReference type="EMBL" id="GGX59962.1"/>
    </source>
</evidence>
<comment type="caution">
    <text evidence="3">The sequence shown here is derived from an EMBL/GenBank/DDBJ whole genome shotgun (WGS) entry which is preliminary data.</text>
</comment>
<sequence length="330" mass="37507">MSDTKPLIMVASLDRHLQKERSALFEALMAQGCIPTGLPFPAVAANYLWKLNQIAINDADYVFLLIGREYGPLSEKGVGYLHQTYAAARAAHKTVVSFIYTGDEKPVLSEIDQTRLTELIAQAKTGINYEWDSEETLRDKAELAVEYVLETYPQPGWCRALDEPHENRELEALREQVAQLKREMEKDRADTIADLSLLHDPKSVWKTRFNCKAFREGQLKVLSGELSVPWKTVFGWLAAPLLTPIPENKVFTLLSEYMQPLALQDIKRRWRGSHAVADVKPDRASFDQLKLQLRGTELIRFDDQGRWRLTEAGESVAMHNTTLLSSTHQV</sequence>
<dbReference type="AlphaFoldDB" id="A0A918KE42"/>
<protein>
    <recommendedName>
        <fullName evidence="2">DUF4062 domain-containing protein</fullName>
    </recommendedName>
</protein>
<dbReference type="Proteomes" id="UP000626148">
    <property type="component" value="Unassembled WGS sequence"/>
</dbReference>
<gene>
    <name evidence="3" type="ORF">GCM10007392_29940</name>
</gene>
<organism evidence="3 4">
    <name type="scientific">Saccharospirillum salsuginis</name>
    <dbReference type="NCBI Taxonomy" id="418750"/>
    <lineage>
        <taxon>Bacteria</taxon>
        <taxon>Pseudomonadati</taxon>
        <taxon>Pseudomonadota</taxon>
        <taxon>Gammaproteobacteria</taxon>
        <taxon>Oceanospirillales</taxon>
        <taxon>Saccharospirillaceae</taxon>
        <taxon>Saccharospirillum</taxon>
    </lineage>
</organism>
<evidence type="ECO:0000313" key="4">
    <source>
        <dbReference type="Proteomes" id="UP000626148"/>
    </source>
</evidence>
<keyword evidence="4" id="KW-1185">Reference proteome</keyword>
<proteinExistence type="predicted"/>
<keyword evidence="1" id="KW-0175">Coiled coil</keyword>
<evidence type="ECO:0000256" key="1">
    <source>
        <dbReference type="SAM" id="Coils"/>
    </source>
</evidence>
<reference evidence="3" key="1">
    <citation type="journal article" date="2014" name="Int. J. Syst. Evol. Microbiol.">
        <title>Complete genome sequence of Corynebacterium casei LMG S-19264T (=DSM 44701T), isolated from a smear-ripened cheese.</title>
        <authorList>
            <consortium name="US DOE Joint Genome Institute (JGI-PGF)"/>
            <person name="Walter F."/>
            <person name="Albersmeier A."/>
            <person name="Kalinowski J."/>
            <person name="Ruckert C."/>
        </authorList>
    </citation>
    <scope>NUCLEOTIDE SEQUENCE</scope>
    <source>
        <strain evidence="3">KCTC 22169</strain>
    </source>
</reference>
<reference evidence="3" key="2">
    <citation type="submission" date="2020-09" db="EMBL/GenBank/DDBJ databases">
        <authorList>
            <person name="Sun Q."/>
            <person name="Kim S."/>
        </authorList>
    </citation>
    <scope>NUCLEOTIDE SEQUENCE</scope>
    <source>
        <strain evidence="3">KCTC 22169</strain>
    </source>
</reference>
<evidence type="ECO:0000259" key="2">
    <source>
        <dbReference type="Pfam" id="PF13271"/>
    </source>
</evidence>
<dbReference type="InterPro" id="IPR025139">
    <property type="entry name" value="DUF4062"/>
</dbReference>
<name>A0A918KE42_9GAMM</name>
<dbReference type="Pfam" id="PF13271">
    <property type="entry name" value="DUF4062"/>
    <property type="match status" value="1"/>
</dbReference>
<feature type="domain" description="DUF4062" evidence="2">
    <location>
        <begin position="8"/>
        <end position="88"/>
    </location>
</feature>
<accession>A0A918KE42</accession>
<feature type="coiled-coil region" evidence="1">
    <location>
        <begin position="163"/>
        <end position="190"/>
    </location>
</feature>
<dbReference type="RefSeq" id="WP_189610097.1">
    <property type="nucleotide sequence ID" value="NZ_BMXR01000007.1"/>
</dbReference>